<dbReference type="EMBL" id="KE655919">
    <property type="protein sequence ID" value="EQK97971.1"/>
    <property type="molecule type" value="Genomic_DNA"/>
</dbReference>
<reference evidence="2 3" key="1">
    <citation type="journal article" date="2013" name="Chin. Sci. Bull.">
        <title>Genome survey uncovers the secrets of sex and lifestyle in caterpillar fungus.</title>
        <authorList>
            <person name="Hu X."/>
            <person name="Zhang Y."/>
            <person name="Xiao G."/>
            <person name="Zheng P."/>
            <person name="Xia Y."/>
            <person name="Zhang X."/>
            <person name="St Leger R.J."/>
            <person name="Liu X."/>
            <person name="Wang C."/>
        </authorList>
    </citation>
    <scope>NUCLEOTIDE SEQUENCE [LARGE SCALE GENOMIC DNA]</scope>
    <source>
        <strain evidence="3">Co18 / CGMCC 3.14243</strain>
        <tissue evidence="2">Fruit-body</tissue>
    </source>
</reference>
<feature type="region of interest" description="Disordered" evidence="1">
    <location>
        <begin position="1"/>
        <end position="30"/>
    </location>
</feature>
<evidence type="ECO:0000256" key="1">
    <source>
        <dbReference type="SAM" id="MobiDB-lite"/>
    </source>
</evidence>
<dbReference type="HOGENOM" id="CLU_2321038_0_0_1"/>
<proteinExistence type="predicted"/>
<protein>
    <submittedName>
        <fullName evidence="2">Uncharacterized protein</fullName>
    </submittedName>
</protein>
<evidence type="ECO:0000313" key="2">
    <source>
        <dbReference type="EMBL" id="EQK97971.1"/>
    </source>
</evidence>
<organism evidence="2 3">
    <name type="scientific">Ophiocordyceps sinensis (strain Co18 / CGMCC 3.14243)</name>
    <name type="common">Yarsagumba caterpillar fungus</name>
    <name type="synonym">Hirsutella sinensis</name>
    <dbReference type="NCBI Taxonomy" id="911162"/>
    <lineage>
        <taxon>Eukaryota</taxon>
        <taxon>Fungi</taxon>
        <taxon>Dikarya</taxon>
        <taxon>Ascomycota</taxon>
        <taxon>Pezizomycotina</taxon>
        <taxon>Sordariomycetes</taxon>
        <taxon>Hypocreomycetidae</taxon>
        <taxon>Hypocreales</taxon>
        <taxon>Ophiocordycipitaceae</taxon>
        <taxon>Ophiocordyceps</taxon>
    </lineage>
</organism>
<sequence length="99" mass="10798">MTAAPNFFSSASQSPHMPAGTFPPVWPLPKTDPDQLAMQFQSSFGMGIFTQGLDPDFGTMKPNFGTMKREILSPPNHNVMMGMGDPMICSGFDDEAIRL</sequence>
<dbReference type="OrthoDB" id="4151048at2759"/>
<accession>T5A885</accession>
<name>T5A885_OPHSC</name>
<dbReference type="Proteomes" id="UP000019374">
    <property type="component" value="Unassembled WGS sequence"/>
</dbReference>
<gene>
    <name evidence="2" type="ORF">OCS_06318</name>
</gene>
<evidence type="ECO:0000313" key="3">
    <source>
        <dbReference type="Proteomes" id="UP000019374"/>
    </source>
</evidence>
<dbReference type="AlphaFoldDB" id="T5A885"/>